<accession>A3ITS2</accession>
<evidence type="ECO:0000313" key="2">
    <source>
        <dbReference type="Proteomes" id="UP000003781"/>
    </source>
</evidence>
<dbReference type="InterPro" id="IPR014056">
    <property type="entry name" value="TypeIITA-like_toxin_pred"/>
</dbReference>
<comment type="caution">
    <text evidence="1">The sequence shown here is derived from an EMBL/GenBank/DDBJ whole genome shotgun (WGS) entry which is preliminary data.</text>
</comment>
<dbReference type="Pfam" id="PF05973">
    <property type="entry name" value="Gp49"/>
    <property type="match status" value="1"/>
</dbReference>
<dbReference type="InterPro" id="IPR009241">
    <property type="entry name" value="HigB-like"/>
</dbReference>
<organism evidence="1 2">
    <name type="scientific">Crocosphaera chwakensis CCY0110</name>
    <dbReference type="NCBI Taxonomy" id="391612"/>
    <lineage>
        <taxon>Bacteria</taxon>
        <taxon>Bacillati</taxon>
        <taxon>Cyanobacteriota</taxon>
        <taxon>Cyanophyceae</taxon>
        <taxon>Oscillatoriophycideae</taxon>
        <taxon>Chroococcales</taxon>
        <taxon>Aphanothecaceae</taxon>
        <taxon>Crocosphaera</taxon>
        <taxon>Crocosphaera chwakensis</taxon>
    </lineage>
</organism>
<dbReference type="eggNOG" id="COG3657">
    <property type="taxonomic scope" value="Bacteria"/>
</dbReference>
<dbReference type="RefSeq" id="WP_008276779.1">
    <property type="nucleotide sequence ID" value="NZ_AAXW01000030.1"/>
</dbReference>
<reference evidence="1 2" key="1">
    <citation type="submission" date="2007-03" db="EMBL/GenBank/DDBJ databases">
        <authorList>
            <person name="Stal L."/>
            <person name="Ferriera S."/>
            <person name="Johnson J."/>
            <person name="Kravitz S."/>
            <person name="Beeson K."/>
            <person name="Sutton G."/>
            <person name="Rogers Y.-H."/>
            <person name="Friedman R."/>
            <person name="Frazier M."/>
            <person name="Venter J.C."/>
        </authorList>
    </citation>
    <scope>NUCLEOTIDE SEQUENCE [LARGE SCALE GENOMIC DNA]</scope>
    <source>
        <strain evidence="1 2">CCY0110</strain>
    </source>
</reference>
<proteinExistence type="predicted"/>
<dbReference type="AlphaFoldDB" id="A3ITS2"/>
<evidence type="ECO:0008006" key="3">
    <source>
        <dbReference type="Google" id="ProtNLM"/>
    </source>
</evidence>
<name>A3ITS2_9CHRO</name>
<dbReference type="PANTHER" id="PTHR41791:SF1">
    <property type="entry name" value="SSL7039 PROTEIN"/>
    <property type="match status" value="1"/>
</dbReference>
<dbReference type="PIRSF" id="PIRSF028744">
    <property type="entry name" value="Addict_mod_HI1419"/>
    <property type="match status" value="1"/>
</dbReference>
<dbReference type="EMBL" id="AAXW01000030">
    <property type="protein sequence ID" value="EAZ90138.1"/>
    <property type="molecule type" value="Genomic_DNA"/>
</dbReference>
<dbReference type="OrthoDB" id="9800258at2"/>
<sequence length="112" mass="13063">MSQEKWEIKKYVTETNLCPFDNWFEQLDMQTQVRIDVRLDRVRLGNFGDAKSVGEGVYELRLFFGSGYRIYYGIIGKKIILLLTGGGKKTQNKDIKKAKKFWNAYQKEQGGK</sequence>
<evidence type="ECO:0000313" key="1">
    <source>
        <dbReference type="EMBL" id="EAZ90138.1"/>
    </source>
</evidence>
<gene>
    <name evidence="1" type="ORF">CY0110_06044</name>
</gene>
<keyword evidence="2" id="KW-1185">Reference proteome</keyword>
<protein>
    <recommendedName>
        <fullName evidence="3">Addiction module killer protein</fullName>
    </recommendedName>
</protein>
<dbReference type="Proteomes" id="UP000003781">
    <property type="component" value="Unassembled WGS sequence"/>
</dbReference>
<dbReference type="PANTHER" id="PTHR41791">
    <property type="entry name" value="SSL7039 PROTEIN"/>
    <property type="match status" value="1"/>
</dbReference>
<dbReference type="NCBIfam" id="TIGR02683">
    <property type="entry name" value="upstrm_HI1419"/>
    <property type="match status" value="1"/>
</dbReference>